<gene>
    <name evidence="1" type="ORF">DFQ11_11026</name>
</gene>
<keyword evidence="2" id="KW-1185">Reference proteome</keyword>
<dbReference type="Pfam" id="PF06037">
    <property type="entry name" value="DUF922"/>
    <property type="match status" value="1"/>
</dbReference>
<sequence length="179" mass="20876">MKYSILFIVAFFVGNMSNEDAKSWSEGQKLSWSDFKGNPDPTSDAVALTASGITFGYSLKTSGKRIVDYRTTVEAHFYPNKSWYVKSRGNHHVLRHEQLHFDITELYARQFRQQLTKLVVNQNLKEQMRSLHDSVNKALNETQIRYDKQTNHSMNIEKQKAWELFVAKELKALDQFKSH</sequence>
<dbReference type="Proteomes" id="UP000248054">
    <property type="component" value="Unassembled WGS sequence"/>
</dbReference>
<evidence type="ECO:0000313" key="2">
    <source>
        <dbReference type="Proteomes" id="UP000248054"/>
    </source>
</evidence>
<dbReference type="RefSeq" id="WP_229791309.1">
    <property type="nucleotide sequence ID" value="NZ_BMWQ01000011.1"/>
</dbReference>
<dbReference type="InterPro" id="IPR010321">
    <property type="entry name" value="DUF922"/>
</dbReference>
<evidence type="ECO:0000313" key="1">
    <source>
        <dbReference type="EMBL" id="PYE79609.1"/>
    </source>
</evidence>
<comment type="caution">
    <text evidence="1">The sequence shown here is derived from an EMBL/GenBank/DDBJ whole genome shotgun (WGS) entry which is preliminary data.</text>
</comment>
<dbReference type="EMBL" id="QJTD01000010">
    <property type="protein sequence ID" value="PYE79609.1"/>
    <property type="molecule type" value="Genomic_DNA"/>
</dbReference>
<accession>A0A2V4XWA9</accession>
<proteinExistence type="predicted"/>
<reference evidence="1 2" key="1">
    <citation type="submission" date="2018-06" db="EMBL/GenBank/DDBJ databases">
        <title>Genomic Encyclopedia of Type Strains, Phase III (KMG-III): the genomes of soil and plant-associated and newly described type strains.</title>
        <authorList>
            <person name="Whitman W."/>
        </authorList>
    </citation>
    <scope>NUCLEOTIDE SEQUENCE [LARGE SCALE GENOMIC DNA]</scope>
    <source>
        <strain evidence="1 2">CECT 7945</strain>
    </source>
</reference>
<name>A0A2V4XWA9_9FLAO</name>
<protein>
    <submittedName>
        <fullName evidence="1">Uncharacterized protein DUF922</fullName>
    </submittedName>
</protein>
<dbReference type="AlphaFoldDB" id="A0A2V4XWA9"/>
<organism evidence="1 2">
    <name type="scientific">Winogradskyella epiphytica</name>
    <dbReference type="NCBI Taxonomy" id="262005"/>
    <lineage>
        <taxon>Bacteria</taxon>
        <taxon>Pseudomonadati</taxon>
        <taxon>Bacteroidota</taxon>
        <taxon>Flavobacteriia</taxon>
        <taxon>Flavobacteriales</taxon>
        <taxon>Flavobacteriaceae</taxon>
        <taxon>Winogradskyella</taxon>
    </lineage>
</organism>